<protein>
    <submittedName>
        <fullName evidence="1">Uncharacterized protein</fullName>
    </submittedName>
</protein>
<dbReference type="Proteomes" id="UP000264820">
    <property type="component" value="Unplaced"/>
</dbReference>
<name>A0A3Q2XC45_HIPCM</name>
<sequence length="130" mass="14965">PLPHAKGWVAATCFYGRASHYFSCLTFVLTKWCLSNAARWSLNVTKLTRWPVMQLSGLLSLTWIRPGFEKTQRIPVDCCPDRPPYEKEPMKHICTLTYKSTLANFIDIYLKKLHFILQCMLENSGLHGSD</sequence>
<keyword evidence="2" id="KW-1185">Reference proteome</keyword>
<evidence type="ECO:0000313" key="1">
    <source>
        <dbReference type="Ensembl" id="ENSHCOP00000001062.1"/>
    </source>
</evidence>
<accession>A0A3Q2XC45</accession>
<evidence type="ECO:0000313" key="2">
    <source>
        <dbReference type="Proteomes" id="UP000264820"/>
    </source>
</evidence>
<organism evidence="1 2">
    <name type="scientific">Hippocampus comes</name>
    <name type="common">Tiger tail seahorse</name>
    <dbReference type="NCBI Taxonomy" id="109280"/>
    <lineage>
        <taxon>Eukaryota</taxon>
        <taxon>Metazoa</taxon>
        <taxon>Chordata</taxon>
        <taxon>Craniata</taxon>
        <taxon>Vertebrata</taxon>
        <taxon>Euteleostomi</taxon>
        <taxon>Actinopterygii</taxon>
        <taxon>Neopterygii</taxon>
        <taxon>Teleostei</taxon>
        <taxon>Neoteleostei</taxon>
        <taxon>Acanthomorphata</taxon>
        <taxon>Syngnathiaria</taxon>
        <taxon>Syngnathiformes</taxon>
        <taxon>Syngnathoidei</taxon>
        <taxon>Syngnathidae</taxon>
        <taxon>Hippocampus</taxon>
    </lineage>
</organism>
<proteinExistence type="predicted"/>
<dbReference type="AlphaFoldDB" id="A0A3Q2XC45"/>
<dbReference type="Ensembl" id="ENSHCOT00000012742.1">
    <property type="protein sequence ID" value="ENSHCOP00000001062.1"/>
    <property type="gene ID" value="ENSHCOG00000001959.1"/>
</dbReference>
<reference evidence="1" key="2">
    <citation type="submission" date="2025-09" db="UniProtKB">
        <authorList>
            <consortium name="Ensembl"/>
        </authorList>
    </citation>
    <scope>IDENTIFICATION</scope>
</reference>
<reference evidence="1" key="1">
    <citation type="submission" date="2025-08" db="UniProtKB">
        <authorList>
            <consortium name="Ensembl"/>
        </authorList>
    </citation>
    <scope>IDENTIFICATION</scope>
</reference>